<dbReference type="OrthoDB" id="1701699at2759"/>
<accession>A0A9N7MIN7</accession>
<dbReference type="GO" id="GO:0048367">
    <property type="term" value="P:shoot system development"/>
    <property type="evidence" value="ECO:0007669"/>
    <property type="project" value="InterPro"/>
</dbReference>
<dbReference type="AlphaFoldDB" id="A0A9N7MIN7"/>
<comment type="caution">
    <text evidence="1">The sequence shown here is derived from an EMBL/GenBank/DDBJ whole genome shotgun (WGS) entry which is preliminary data.</text>
</comment>
<protein>
    <submittedName>
        <fullName evidence="1">Uncharacterized protein</fullName>
    </submittedName>
</protein>
<keyword evidence="2" id="KW-1185">Reference proteome</keyword>
<evidence type="ECO:0000313" key="1">
    <source>
        <dbReference type="EMBL" id="CAA0805884.1"/>
    </source>
</evidence>
<evidence type="ECO:0000313" key="2">
    <source>
        <dbReference type="Proteomes" id="UP001153555"/>
    </source>
</evidence>
<gene>
    <name evidence="1" type="ORF">SHERM_00793</name>
</gene>
<dbReference type="GO" id="GO:0048364">
    <property type="term" value="P:root development"/>
    <property type="evidence" value="ECO:0007669"/>
    <property type="project" value="InterPro"/>
</dbReference>
<organism evidence="1 2">
    <name type="scientific">Striga hermonthica</name>
    <name type="common">Purple witchweed</name>
    <name type="synonym">Buchnera hermonthica</name>
    <dbReference type="NCBI Taxonomy" id="68872"/>
    <lineage>
        <taxon>Eukaryota</taxon>
        <taxon>Viridiplantae</taxon>
        <taxon>Streptophyta</taxon>
        <taxon>Embryophyta</taxon>
        <taxon>Tracheophyta</taxon>
        <taxon>Spermatophyta</taxon>
        <taxon>Magnoliopsida</taxon>
        <taxon>eudicotyledons</taxon>
        <taxon>Gunneridae</taxon>
        <taxon>Pentapetalae</taxon>
        <taxon>asterids</taxon>
        <taxon>lamiids</taxon>
        <taxon>Lamiales</taxon>
        <taxon>Orobanchaceae</taxon>
        <taxon>Buchnereae</taxon>
        <taxon>Striga</taxon>
    </lineage>
</organism>
<reference evidence="1" key="1">
    <citation type="submission" date="2019-12" db="EMBL/GenBank/DDBJ databases">
        <authorList>
            <person name="Scholes J."/>
        </authorList>
    </citation>
    <scope>NUCLEOTIDE SEQUENCE</scope>
</reference>
<dbReference type="Pfam" id="PF03087">
    <property type="entry name" value="BPS1"/>
    <property type="match status" value="1"/>
</dbReference>
<dbReference type="Proteomes" id="UP001153555">
    <property type="component" value="Unassembled WGS sequence"/>
</dbReference>
<name>A0A9N7MIN7_STRHE</name>
<dbReference type="EMBL" id="CACSLK010000214">
    <property type="protein sequence ID" value="CAA0805884.1"/>
    <property type="molecule type" value="Genomic_DNA"/>
</dbReference>
<dbReference type="InterPro" id="IPR004320">
    <property type="entry name" value="BPS1_pln"/>
</dbReference>
<sequence length="290" mass="33006">MISTPLIRSKILSQSSSLPSRSPHPLIPLFDEHLHALKSEHDSTSLRSIARKLHDLGNLHDLAHDLLLLPHTRQVFARERNEKWVDEILEGYLRLVDFCFVAKDFVSHSKEHISNLLFILRRGSEYDFSEFVSSRKSIKKSIRKSLRSCIGNFFKNKPSVSTLLDKDQETISIISMLKETEYLTVELFEELLSSVAGVGPSGRWALVASWLIKSRNKSGGRTKSTCLEFGVLDALVMASKCETGSKVEDLWQQLKKIELVITVVEKRLDCLFKRLIKSRVTLLNMQSSVI</sequence>
<proteinExistence type="predicted"/>
<dbReference type="PANTHER" id="PTHR33070">
    <property type="entry name" value="OS06G0725500 PROTEIN"/>
    <property type="match status" value="1"/>
</dbReference>
<dbReference type="PANTHER" id="PTHR33070:SF129">
    <property type="entry name" value="DUF241 DOMAIN PROTEIN"/>
    <property type="match status" value="1"/>
</dbReference>